<evidence type="ECO:0000313" key="1">
    <source>
        <dbReference type="EMBL" id="RKN17270.1"/>
    </source>
</evidence>
<evidence type="ECO:0000313" key="2">
    <source>
        <dbReference type="Proteomes" id="UP000271548"/>
    </source>
</evidence>
<dbReference type="Proteomes" id="UP000271548">
    <property type="component" value="Unassembled WGS sequence"/>
</dbReference>
<proteinExistence type="predicted"/>
<name>A0ABX9R2X3_9ACTN</name>
<organism evidence="1 2">
    <name type="scientific">Micromonospora musae</name>
    <dbReference type="NCBI Taxonomy" id="1894970"/>
    <lineage>
        <taxon>Bacteria</taxon>
        <taxon>Bacillati</taxon>
        <taxon>Actinomycetota</taxon>
        <taxon>Actinomycetes</taxon>
        <taxon>Micromonosporales</taxon>
        <taxon>Micromonosporaceae</taxon>
        <taxon>Micromonospora</taxon>
    </lineage>
</organism>
<gene>
    <name evidence="1" type="ORF">D7147_21800</name>
</gene>
<sequence length="136" mass="14988">MVVSQVVTMLLDARRARREAATRWHAERRHVYASFAAKIEKQIVEITLKWEGGALPMSFLSDLLEEAKAAHIEVELIGTKPVRDAADALWDGLARGGDQAMSGGKANDLTVDDFLRDTRSLLRAFVGAGREELGVQ</sequence>
<accession>A0ABX9R2X3</accession>
<keyword evidence="2" id="KW-1185">Reference proteome</keyword>
<protein>
    <submittedName>
        <fullName evidence="1">Uncharacterized protein</fullName>
    </submittedName>
</protein>
<comment type="caution">
    <text evidence="1">The sequence shown here is derived from an EMBL/GenBank/DDBJ whole genome shotgun (WGS) entry which is preliminary data.</text>
</comment>
<reference evidence="1 2" key="1">
    <citation type="submission" date="2018-09" db="EMBL/GenBank/DDBJ databases">
        <title>Micromonospora sp. nov. MS1-9, isolated from a root of Musa sp.</title>
        <authorList>
            <person name="Kuncharoen N."/>
            <person name="Kudo T."/>
            <person name="Ohkuma M."/>
            <person name="Yuki M."/>
            <person name="Tanasupawat S."/>
        </authorList>
    </citation>
    <scope>NUCLEOTIDE SEQUENCE [LARGE SCALE GENOMIC DNA]</scope>
    <source>
        <strain evidence="1 2">NGC1-4</strain>
    </source>
</reference>
<dbReference type="EMBL" id="RAZS01000007">
    <property type="protein sequence ID" value="RKN17270.1"/>
    <property type="molecule type" value="Genomic_DNA"/>
</dbReference>